<evidence type="ECO:0000256" key="1">
    <source>
        <dbReference type="PROSITE-ProRule" id="PRU00221"/>
    </source>
</evidence>
<keyword evidence="1" id="KW-0853">WD repeat</keyword>
<dbReference type="PROSITE" id="PS50082">
    <property type="entry name" value="WD_REPEATS_2"/>
    <property type="match status" value="1"/>
</dbReference>
<dbReference type="GO" id="GO:0032797">
    <property type="term" value="C:SMN complex"/>
    <property type="evidence" value="ECO:0007669"/>
    <property type="project" value="TreeGrafter"/>
</dbReference>
<dbReference type="EMBL" id="KB454502">
    <property type="protein sequence ID" value="EME30163.1"/>
    <property type="molecule type" value="Genomic_DNA"/>
</dbReference>
<dbReference type="OrthoDB" id="7326421at2759"/>
<dbReference type="InterPro" id="IPR015943">
    <property type="entry name" value="WD40/YVTN_repeat-like_dom_sf"/>
</dbReference>
<dbReference type="GO" id="GO:0000387">
    <property type="term" value="P:spliceosomal snRNP assembly"/>
    <property type="evidence" value="ECO:0007669"/>
    <property type="project" value="TreeGrafter"/>
</dbReference>
<dbReference type="GeneID" id="17088911"/>
<dbReference type="GO" id="GO:0003730">
    <property type="term" value="F:mRNA 3'-UTR binding"/>
    <property type="evidence" value="ECO:0007669"/>
    <property type="project" value="TreeGrafter"/>
</dbReference>
<dbReference type="Pfam" id="PF00400">
    <property type="entry name" value="WD40"/>
    <property type="match status" value="1"/>
</dbReference>
<keyword evidence="3" id="KW-1185">Reference proteome</keyword>
<evidence type="ECO:0000313" key="2">
    <source>
        <dbReference type="EMBL" id="EME30163.1"/>
    </source>
</evidence>
<dbReference type="Proteomes" id="UP000030680">
    <property type="component" value="Unassembled WGS sequence"/>
</dbReference>
<dbReference type="SMART" id="SM00320">
    <property type="entry name" value="WD40"/>
    <property type="match status" value="3"/>
</dbReference>
<evidence type="ECO:0000313" key="3">
    <source>
        <dbReference type="Proteomes" id="UP000030680"/>
    </source>
</evidence>
<gene>
    <name evidence="2" type="ORF">Gasu_25390</name>
</gene>
<sequence length="705" mass="80392">MNILASAPPNKDWTSADCSRDGILAVSCGNIVLLISVQQRTILGELRSHRKRVHCVRFQKALAIEHLLITASVDGTVKVWDTDLKREIRSIQLNEAIISCFFSSIYPHILLILREDSALYGWDLTLDKRDSLQLLHDGDSSIQGNITTVEMTASDLLLLGLSSGLILGWNVFDSPSVQKRFQQHTYPVHSITSCSVRYDKKVGQSEYFYSISEDGLVCCWNVIDSSTPCFLVSIKKKISSFFNCSKAHIQRYVLKYVSQSRMTVSIGCLGKPFLLEIQSNNSAHIIPFNETSALHCNSITTLLVLEYHSRLCIISIAMNGCIALWDADSATFHHWILKGSNGFPLSFSIANDFQYPLVISYSNGSIGFVDSRECLNIRKQPDIQTTKRLSFLSREEFICDICYVPYLANFNPNFLAMITNRGQLVLGRVQFGTPNDNEDENPLQESFCLQRICSTYLSSKTRKSKSISNKFQLSWITAYEREDKKICYEENILHHLMTNELIVIEGGHLGQCLEASLWYLKMNSAKELTWQFRACLSQELKRGKYLSNPMNISSICCSADRSYIALACNFQHCLILDVNTFNLIFYMEIAKLHLLSRCISQAADSSLTDKIPIAFSCTDGRVGLLYFDRNTFSKEIDNTEKANCFLVLNSRLHYSSCYCIIRWKYSDMVANEGKDTFQELAWTKRTHFETRMEFSFPFIYCFNRK</sequence>
<dbReference type="SUPFAM" id="SSF50978">
    <property type="entry name" value="WD40 repeat-like"/>
    <property type="match status" value="2"/>
</dbReference>
<dbReference type="InterPro" id="IPR001680">
    <property type="entry name" value="WD40_rpt"/>
</dbReference>
<dbReference type="Gene3D" id="2.130.10.10">
    <property type="entry name" value="YVTN repeat-like/Quinoprotein amine dehydrogenase"/>
    <property type="match status" value="2"/>
</dbReference>
<reference evidence="3" key="1">
    <citation type="journal article" date="2013" name="Science">
        <title>Gene transfer from bacteria and archaea facilitated evolution of an extremophilic eukaryote.</title>
        <authorList>
            <person name="Schonknecht G."/>
            <person name="Chen W.H."/>
            <person name="Ternes C.M."/>
            <person name="Barbier G.G."/>
            <person name="Shrestha R.P."/>
            <person name="Stanke M."/>
            <person name="Brautigam A."/>
            <person name="Baker B.J."/>
            <person name="Banfield J.F."/>
            <person name="Garavito R.M."/>
            <person name="Carr K."/>
            <person name="Wilkerson C."/>
            <person name="Rensing S.A."/>
            <person name="Gagneul D."/>
            <person name="Dickenson N.E."/>
            <person name="Oesterhelt C."/>
            <person name="Lercher M.J."/>
            <person name="Weber A.P."/>
        </authorList>
    </citation>
    <scope>NUCLEOTIDE SEQUENCE [LARGE SCALE GENOMIC DNA]</scope>
    <source>
        <strain evidence="3">074W</strain>
    </source>
</reference>
<protein>
    <submittedName>
        <fullName evidence="2">Uncharacterized protein</fullName>
    </submittedName>
</protein>
<dbReference type="InterPro" id="IPR036322">
    <property type="entry name" value="WD40_repeat_dom_sf"/>
</dbReference>
<dbReference type="PANTHER" id="PTHR46362">
    <property type="entry name" value="GEM-ASSOCIATED PROTEIN 5"/>
    <property type="match status" value="1"/>
</dbReference>
<dbReference type="GO" id="GO:0005634">
    <property type="term" value="C:nucleus"/>
    <property type="evidence" value="ECO:0007669"/>
    <property type="project" value="TreeGrafter"/>
</dbReference>
<accession>M2Y2I2</accession>
<dbReference type="RefSeq" id="XP_005706683.1">
    <property type="nucleotide sequence ID" value="XM_005706626.1"/>
</dbReference>
<proteinExistence type="predicted"/>
<dbReference type="KEGG" id="gsl:Gasu_25390"/>
<feature type="repeat" description="WD" evidence="1">
    <location>
        <begin position="46"/>
        <end position="90"/>
    </location>
</feature>
<dbReference type="PROSITE" id="PS50294">
    <property type="entry name" value="WD_REPEATS_REGION"/>
    <property type="match status" value="1"/>
</dbReference>
<name>M2Y2I2_GALSU</name>
<dbReference type="AlphaFoldDB" id="M2Y2I2"/>
<dbReference type="InterPro" id="IPR052640">
    <property type="entry name" value="Gemin-5"/>
</dbReference>
<dbReference type="Gramene" id="EME30163">
    <property type="protein sequence ID" value="EME30163"/>
    <property type="gene ID" value="Gasu_25390"/>
</dbReference>
<organism evidence="2 3">
    <name type="scientific">Galdieria sulphuraria</name>
    <name type="common">Red alga</name>
    <dbReference type="NCBI Taxonomy" id="130081"/>
    <lineage>
        <taxon>Eukaryota</taxon>
        <taxon>Rhodophyta</taxon>
        <taxon>Bangiophyceae</taxon>
        <taxon>Galdieriales</taxon>
        <taxon>Galdieriaceae</taxon>
        <taxon>Galdieria</taxon>
    </lineage>
</organism>
<dbReference type="PANTHER" id="PTHR46362:SF1">
    <property type="entry name" value="GEM-ASSOCIATED PROTEIN 5"/>
    <property type="match status" value="1"/>
</dbReference>